<reference evidence="1" key="1">
    <citation type="submission" date="2022-11" db="EMBL/GenBank/DDBJ databases">
        <title>Robbsia betulipollinis sp. nov., isolated from pollen of birch (Betula pendula).</title>
        <authorList>
            <person name="Shi H."/>
            <person name="Ambika Manirajan B."/>
            <person name="Ratering S."/>
            <person name="Geissler-Plaum R."/>
            <person name="Schnell S."/>
        </authorList>
    </citation>
    <scope>NUCLEOTIDE SEQUENCE</scope>
    <source>
        <strain evidence="1">Bb-Pol-6</strain>
    </source>
</reference>
<dbReference type="EMBL" id="JAPMXC010000001">
    <property type="protein sequence ID" value="MCY0387241.1"/>
    <property type="molecule type" value="Genomic_DNA"/>
</dbReference>
<accession>A0ABT3ZL43</accession>
<dbReference type="Pfam" id="PF07434">
    <property type="entry name" value="CblD"/>
    <property type="match status" value="1"/>
</dbReference>
<comment type="caution">
    <text evidence="1">The sequence shown here is derived from an EMBL/GenBank/DDBJ whole genome shotgun (WGS) entry which is preliminary data.</text>
</comment>
<dbReference type="InterPro" id="IPR010888">
    <property type="entry name" value="CblD"/>
</dbReference>
<proteinExistence type="predicted"/>
<dbReference type="RefSeq" id="WP_267846996.1">
    <property type="nucleotide sequence ID" value="NZ_JAPMXC010000001.1"/>
</dbReference>
<sequence>MRYQFSKRWHFLSNCILLAIFLFWGSDVYAYYHNFDYAFDKSNGFVATSVIYGGSEEDKSRYTGMVCGSDTSPTFGACDTNPGAFGEKAEPGQTPLKLTFTEQRSGALAVVNLNLYRRYVSEASSSQCSSDGMDTKINVIGDCSLDSGDTKYYLSLADAASALPYGGIWTATLQLHQYKFVQRKLVWIQWDTLFLRIKMTDVKNMQMYLPNMSSAKPTVDLRLVASPFAKPDATESGDATIESCLYDGYNSDSTKFTLTAINPDANDGDFFVTARNPGNLGAGDRSKITYQVFASSPGDPSAPELPLASGAAHDFTVSPGAQVRQVALPGVTGPVVCVPWSLHLHTPAFKQKDKQAGYYDGKLKVLFSPSTNQAP</sequence>
<gene>
    <name evidence="1" type="ORF">OVY01_08340</name>
</gene>
<protein>
    <submittedName>
        <fullName evidence="1">CfaE/CblD family pilus tip adhesin</fullName>
    </submittedName>
</protein>
<dbReference type="InterPro" id="IPR043037">
    <property type="entry name" value="CfaE_adhesin"/>
</dbReference>
<evidence type="ECO:0000313" key="1">
    <source>
        <dbReference type="EMBL" id="MCY0387241.1"/>
    </source>
</evidence>
<keyword evidence="2" id="KW-1185">Reference proteome</keyword>
<organism evidence="1 2">
    <name type="scientific">Robbsia betulipollinis</name>
    <dbReference type="NCBI Taxonomy" id="2981849"/>
    <lineage>
        <taxon>Bacteria</taxon>
        <taxon>Pseudomonadati</taxon>
        <taxon>Pseudomonadota</taxon>
        <taxon>Betaproteobacteria</taxon>
        <taxon>Burkholderiales</taxon>
        <taxon>Burkholderiaceae</taxon>
        <taxon>Robbsia</taxon>
    </lineage>
</organism>
<evidence type="ECO:0000313" key="2">
    <source>
        <dbReference type="Proteomes" id="UP001082899"/>
    </source>
</evidence>
<dbReference type="Gene3D" id="2.60.40.2040">
    <property type="entry name" value="CFA/I fimbrial subunit E, pilin domain"/>
    <property type="match status" value="1"/>
</dbReference>
<dbReference type="Gene3D" id="2.60.40.2520">
    <property type="entry name" value="CFA/I fimbrial subunit E, adhesin domain"/>
    <property type="match status" value="1"/>
</dbReference>
<dbReference type="Proteomes" id="UP001082899">
    <property type="component" value="Unassembled WGS sequence"/>
</dbReference>
<name>A0ABT3ZL43_9BURK</name>